<dbReference type="Gene3D" id="3.40.50.150">
    <property type="entry name" value="Vaccinia Virus protein VP39"/>
    <property type="match status" value="1"/>
</dbReference>
<evidence type="ECO:0000256" key="1">
    <source>
        <dbReference type="ARBA" id="ARBA00004498"/>
    </source>
</evidence>
<keyword evidence="4 9" id="KW-0245">EGF-like domain</keyword>
<dbReference type="Pfam" id="PF12662">
    <property type="entry name" value="cEGF"/>
    <property type="match status" value="1"/>
</dbReference>
<dbReference type="InterPro" id="IPR026823">
    <property type="entry name" value="cEGF"/>
</dbReference>
<name>A0A1S3JTG1_LINAN</name>
<comment type="similarity">
    <text evidence="2">Belongs to the fibulin family.</text>
</comment>
<dbReference type="PANTHER" id="PTHR24050">
    <property type="entry name" value="PA14 DOMAIN-CONTAINING PROTEIN"/>
    <property type="match status" value="1"/>
</dbReference>
<feature type="domain" description="EGF-like" evidence="11">
    <location>
        <begin position="117"/>
        <end position="155"/>
    </location>
</feature>
<dbReference type="CDD" id="cd02440">
    <property type="entry name" value="AdoMet_MTases"/>
    <property type="match status" value="1"/>
</dbReference>
<evidence type="ECO:0000256" key="5">
    <source>
        <dbReference type="ARBA" id="ARBA00022729"/>
    </source>
</evidence>
<organism evidence="13 14">
    <name type="scientific">Lingula anatina</name>
    <name type="common">Brachiopod</name>
    <name type="synonym">Lingula unguis</name>
    <dbReference type="NCBI Taxonomy" id="7574"/>
    <lineage>
        <taxon>Eukaryota</taxon>
        <taxon>Metazoa</taxon>
        <taxon>Spiralia</taxon>
        <taxon>Lophotrochozoa</taxon>
        <taxon>Brachiopoda</taxon>
        <taxon>Linguliformea</taxon>
        <taxon>Lingulata</taxon>
        <taxon>Lingulida</taxon>
        <taxon>Linguloidea</taxon>
        <taxon>Lingulidae</taxon>
        <taxon>Lingula</taxon>
    </lineage>
</organism>
<evidence type="ECO:0000256" key="3">
    <source>
        <dbReference type="ARBA" id="ARBA00022530"/>
    </source>
</evidence>
<feature type="domain" description="EGF-like" evidence="11">
    <location>
        <begin position="483"/>
        <end position="523"/>
    </location>
</feature>
<dbReference type="Pfam" id="PF13649">
    <property type="entry name" value="Methyltransf_25"/>
    <property type="match status" value="1"/>
</dbReference>
<dbReference type="PROSITE" id="PS51041">
    <property type="entry name" value="EMI"/>
    <property type="match status" value="1"/>
</dbReference>
<evidence type="ECO:0000259" key="11">
    <source>
        <dbReference type="PROSITE" id="PS50026"/>
    </source>
</evidence>
<keyword evidence="3" id="KW-0272">Extracellular matrix</keyword>
<dbReference type="FunFam" id="2.10.25.10:FF:000005">
    <property type="entry name" value="Fibrillin 2"/>
    <property type="match status" value="1"/>
</dbReference>
<dbReference type="FunFam" id="2.10.25.10:FF:001129">
    <property type="entry name" value="Predicted protein"/>
    <property type="match status" value="1"/>
</dbReference>
<dbReference type="Pfam" id="PF14670">
    <property type="entry name" value="FXa_inhibition"/>
    <property type="match status" value="6"/>
</dbReference>
<dbReference type="AlphaFoldDB" id="A0A1S3JTG1"/>
<accession>A0A1S3JTG1</accession>
<dbReference type="SMART" id="SM00179">
    <property type="entry name" value="EGF_CA"/>
    <property type="match status" value="8"/>
</dbReference>
<dbReference type="InterPro" id="IPR029063">
    <property type="entry name" value="SAM-dependent_MTases_sf"/>
</dbReference>
<keyword evidence="3" id="KW-0964">Secreted</keyword>
<dbReference type="SMART" id="SM00181">
    <property type="entry name" value="EGF"/>
    <property type="match status" value="10"/>
</dbReference>
<dbReference type="InterPro" id="IPR000152">
    <property type="entry name" value="EGF-type_Asp/Asn_hydroxyl_site"/>
</dbReference>
<keyword evidence="8" id="KW-0325">Glycoprotein</keyword>
<evidence type="ECO:0000256" key="9">
    <source>
        <dbReference type="PROSITE-ProRule" id="PRU00076"/>
    </source>
</evidence>
<dbReference type="PROSITE" id="PS01187">
    <property type="entry name" value="EGF_CA"/>
    <property type="match status" value="2"/>
</dbReference>
<dbReference type="InterPro" id="IPR049883">
    <property type="entry name" value="NOTCH1_EGF-like"/>
</dbReference>
<feature type="chain" id="PRO_5010182621" evidence="10">
    <location>
        <begin position="24"/>
        <end position="847"/>
    </location>
</feature>
<comment type="caution">
    <text evidence="9">Lacks conserved residue(s) required for the propagation of feature annotation.</text>
</comment>
<dbReference type="Pfam" id="PF07645">
    <property type="entry name" value="EGF_CA"/>
    <property type="match status" value="1"/>
</dbReference>
<gene>
    <name evidence="14" type="primary">LOC106175953</name>
</gene>
<evidence type="ECO:0000256" key="2">
    <source>
        <dbReference type="ARBA" id="ARBA00006127"/>
    </source>
</evidence>
<comment type="subcellular location">
    <subcellularLocation>
        <location evidence="1">Secreted</location>
        <location evidence="1">Extracellular space</location>
        <location evidence="1">Extracellular matrix</location>
    </subcellularLocation>
</comment>
<keyword evidence="5 10" id="KW-0732">Signal</keyword>
<dbReference type="SUPFAM" id="SSF53335">
    <property type="entry name" value="S-adenosyl-L-methionine-dependent methyltransferases"/>
    <property type="match status" value="1"/>
</dbReference>
<dbReference type="PROSITE" id="PS50026">
    <property type="entry name" value="EGF_3"/>
    <property type="match status" value="3"/>
</dbReference>
<evidence type="ECO:0000256" key="10">
    <source>
        <dbReference type="SAM" id="SignalP"/>
    </source>
</evidence>
<reference evidence="14" key="1">
    <citation type="submission" date="2025-08" db="UniProtKB">
        <authorList>
            <consortium name="RefSeq"/>
        </authorList>
    </citation>
    <scope>IDENTIFICATION</scope>
    <source>
        <tissue evidence="14">Gonads</tissue>
    </source>
</reference>
<evidence type="ECO:0000256" key="4">
    <source>
        <dbReference type="ARBA" id="ARBA00022536"/>
    </source>
</evidence>
<dbReference type="FunFam" id="2.10.25.10:FF:000240">
    <property type="entry name" value="Vitamin K-dependent protein S"/>
    <property type="match status" value="2"/>
</dbReference>
<dbReference type="InterPro" id="IPR001881">
    <property type="entry name" value="EGF-like_Ca-bd_dom"/>
</dbReference>
<evidence type="ECO:0000259" key="12">
    <source>
        <dbReference type="PROSITE" id="PS51041"/>
    </source>
</evidence>
<dbReference type="InterPro" id="IPR018097">
    <property type="entry name" value="EGF_Ca-bd_CS"/>
</dbReference>
<dbReference type="OrthoDB" id="10045365at2759"/>
<dbReference type="InterPro" id="IPR041698">
    <property type="entry name" value="Methyltransf_25"/>
</dbReference>
<feature type="disulfide bond" evidence="9">
    <location>
        <begin position="145"/>
        <end position="154"/>
    </location>
</feature>
<keyword evidence="13" id="KW-1185">Reference proteome</keyword>
<evidence type="ECO:0000313" key="13">
    <source>
        <dbReference type="Proteomes" id="UP000085678"/>
    </source>
</evidence>
<keyword evidence="6" id="KW-0677">Repeat</keyword>
<feature type="signal peptide" evidence="10">
    <location>
        <begin position="1"/>
        <end position="23"/>
    </location>
</feature>
<dbReference type="FunFam" id="2.10.25.10:FF:000037">
    <property type="entry name" value="Signal peptide, CUB domain and EGF-like domain-containing 2"/>
    <property type="match status" value="2"/>
</dbReference>
<protein>
    <submittedName>
        <fullName evidence="14">Multiple epidermal growth factor-like domains protein 6</fullName>
    </submittedName>
</protein>
<dbReference type="CDD" id="cd00054">
    <property type="entry name" value="EGF_CA"/>
    <property type="match status" value="1"/>
</dbReference>
<dbReference type="PANTHER" id="PTHR24050:SF27">
    <property type="entry name" value="FIBRILLIN-1"/>
    <property type="match status" value="1"/>
</dbReference>
<dbReference type="GeneID" id="106175953"/>
<dbReference type="RefSeq" id="XP_013413608.1">
    <property type="nucleotide sequence ID" value="XM_013558154.1"/>
</dbReference>
<evidence type="ECO:0000256" key="7">
    <source>
        <dbReference type="ARBA" id="ARBA00023157"/>
    </source>
</evidence>
<dbReference type="InterPro" id="IPR052235">
    <property type="entry name" value="Nephronectin_domain"/>
</dbReference>
<dbReference type="InterPro" id="IPR000742">
    <property type="entry name" value="EGF"/>
</dbReference>
<dbReference type="SUPFAM" id="SSF57196">
    <property type="entry name" value="EGF/Laminin"/>
    <property type="match status" value="3"/>
</dbReference>
<evidence type="ECO:0000256" key="6">
    <source>
        <dbReference type="ARBA" id="ARBA00022737"/>
    </source>
</evidence>
<proteinExistence type="inferred from homology"/>
<dbReference type="Proteomes" id="UP000085678">
    <property type="component" value="Unplaced"/>
</dbReference>
<dbReference type="InterPro" id="IPR011489">
    <property type="entry name" value="EMI_domain"/>
</dbReference>
<evidence type="ECO:0000313" key="14">
    <source>
        <dbReference type="RefSeq" id="XP_013413608.1"/>
    </source>
</evidence>
<sequence>MEVLTLCAQFVLFVLFFCREITAMGNRIGMGLAPGMPNVCSYQDVETVPIQQPCIRAYPRMVKVWKPNCGYMNNWCVGYERRTSYYTTYRQVYHTQYVTKYRCCHGWQQLNQETGCMYPVCSSGVCFNGGRCMAGVGYGAQLCSCPAGFQGPRCQYDINECAINNGGCEKECCNAIGSFYCKCPQGFKLAQDGKRCIDIDECMSYNGGCQNTCRNTHGAYVCECPAGYRLHTDRRTCVVSGGCSVNNGGCQHMCQEGYGGHFRCACHPGYRLGSDGKSCEGTGQAISVELPRANLKLNLEKPPTTTIATTTEKVIDSCRENNGGCSQKCNNYGGRAVCQCYTGYKIGLDGKTCEDIDECSIGNGGCSQGCANTRGSFACTCTPGYQLGTDGRSCYRIEMEVIDSCATNNGGCEHKCKHGVGGAICTCNPGYTLQADGKSCADTDECELGTSCCEQLCTDTVGSFTCGCRVGFTLNNDMCSCQDVDECLNNNGGCEQVCVNSVGSFECVCNVGYKLTYDGKSCEVEQSEVGPVRGDLPNVIVQPTVQFQPTPPPIISITDPESSLELNNQLIDNERVVCRDAGNFGPKCEFTCDSCQNGGMCNEEQNGCECEAGWQGIICNETCPEDMANLVCCSPRINASELDILLKDKKDALILDAACGTGLAGLELFRRGYHNLHGLDGSSEMLEQAKQKGIYKKTMCSIIGSHRLDISDDTYDAVIMSGAVGCGHVHGGGLAELIRIVKPGGFVVMDVLFAYLHGTEYGGKSWDEIIDSHIMAGRWATVTRRLVEQVFNTLDGMQYCFQGSAASHIGTFGHNFRAMLKDILDSDTLDQQIIKIWKADAEKYHVH</sequence>
<feature type="disulfide bond" evidence="9">
    <location>
        <begin position="126"/>
        <end position="143"/>
    </location>
</feature>
<dbReference type="InterPro" id="IPR009030">
    <property type="entry name" value="Growth_fac_rcpt_cys_sf"/>
</dbReference>
<dbReference type="PROSITE" id="PS01186">
    <property type="entry name" value="EGF_2"/>
    <property type="match status" value="6"/>
</dbReference>
<dbReference type="PROSITE" id="PS00010">
    <property type="entry name" value="ASX_HYDROXYL"/>
    <property type="match status" value="2"/>
</dbReference>
<dbReference type="PROSITE" id="PS00022">
    <property type="entry name" value="EGF_1"/>
    <property type="match status" value="2"/>
</dbReference>
<dbReference type="SUPFAM" id="SSF57184">
    <property type="entry name" value="Growth factor receptor domain"/>
    <property type="match status" value="2"/>
</dbReference>
<feature type="domain" description="EMI" evidence="12">
    <location>
        <begin position="36"/>
        <end position="118"/>
    </location>
</feature>
<dbReference type="InParanoid" id="A0A1S3JTG1"/>
<dbReference type="STRING" id="7574.A0A1S3JTG1"/>
<dbReference type="KEGG" id="lak:106175953"/>
<dbReference type="GO" id="GO:0005509">
    <property type="term" value="F:calcium ion binding"/>
    <property type="evidence" value="ECO:0007669"/>
    <property type="project" value="InterPro"/>
</dbReference>
<evidence type="ECO:0000256" key="8">
    <source>
        <dbReference type="ARBA" id="ARBA00023180"/>
    </source>
</evidence>
<dbReference type="Gene3D" id="2.10.25.10">
    <property type="entry name" value="Laminin"/>
    <property type="match status" value="9"/>
</dbReference>
<feature type="domain" description="EGF-like" evidence="11">
    <location>
        <begin position="198"/>
        <end position="238"/>
    </location>
</feature>
<keyword evidence="7 9" id="KW-1015">Disulfide bond</keyword>